<evidence type="ECO:0000313" key="2">
    <source>
        <dbReference type="Proteomes" id="UP001597299"/>
    </source>
</evidence>
<dbReference type="EMBL" id="JBHUHD010000001">
    <property type="protein sequence ID" value="MFD2141264.1"/>
    <property type="molecule type" value="Genomic_DNA"/>
</dbReference>
<dbReference type="Proteomes" id="UP001597299">
    <property type="component" value="Unassembled WGS sequence"/>
</dbReference>
<evidence type="ECO:0000313" key="1">
    <source>
        <dbReference type="EMBL" id="MFD2141264.1"/>
    </source>
</evidence>
<dbReference type="RefSeq" id="WP_213350224.1">
    <property type="nucleotide sequence ID" value="NZ_JAHBGB010000002.1"/>
</dbReference>
<sequence length="281" mass="31557">MTLAVICIKWGEAYPAEDVNVLYQGVRDHLSEPFRFICLTDRPDGLRPEVETADLPGTGALDLRWRGCWPKLGMFAPGLFEGVDLALYLDLDVVILAPLDPIVAHARATPGLHILREWNPNIWELLPVSMRPDRGAQSSMVAWRPGEQDHLYLDAMADPDAAYALAKNDQVYIGVRARERHYFPEGFAVSFRRHCVPHWPLNAVFKTVRKPRRVPLVVFHGVPKPSDVARADAKQWGTRNRPGFGPVDWVLAYWERGLDGSRQAIAADTAQPRRATSHTAS</sequence>
<organism evidence="1 2">
    <name type="scientific">Ancylobacter oerskovii</name>
    <dbReference type="NCBI Taxonomy" id="459519"/>
    <lineage>
        <taxon>Bacteria</taxon>
        <taxon>Pseudomonadati</taxon>
        <taxon>Pseudomonadota</taxon>
        <taxon>Alphaproteobacteria</taxon>
        <taxon>Hyphomicrobiales</taxon>
        <taxon>Xanthobacteraceae</taxon>
        <taxon>Ancylobacter</taxon>
    </lineage>
</organism>
<dbReference type="SUPFAM" id="SSF53448">
    <property type="entry name" value="Nucleotide-diphospho-sugar transferases"/>
    <property type="match status" value="1"/>
</dbReference>
<reference evidence="2" key="1">
    <citation type="journal article" date="2019" name="Int. J. Syst. Evol. Microbiol.">
        <title>The Global Catalogue of Microorganisms (GCM) 10K type strain sequencing project: providing services to taxonomists for standard genome sequencing and annotation.</title>
        <authorList>
            <consortium name="The Broad Institute Genomics Platform"/>
            <consortium name="The Broad Institute Genome Sequencing Center for Infectious Disease"/>
            <person name="Wu L."/>
            <person name="Ma J."/>
        </authorList>
    </citation>
    <scope>NUCLEOTIDE SEQUENCE [LARGE SCALE GENOMIC DNA]</scope>
    <source>
        <strain evidence="2">CCM 7435</strain>
    </source>
</reference>
<comment type="caution">
    <text evidence="1">The sequence shown here is derived from an EMBL/GenBank/DDBJ whole genome shotgun (WGS) entry which is preliminary data.</text>
</comment>
<dbReference type="InterPro" id="IPR029044">
    <property type="entry name" value="Nucleotide-diphossugar_trans"/>
</dbReference>
<proteinExistence type="predicted"/>
<gene>
    <name evidence="1" type="ORF">ACFSNC_12680</name>
</gene>
<name>A0ABW4YYG9_9HYPH</name>
<protein>
    <recommendedName>
        <fullName evidence="3">Glycosyltransferase</fullName>
    </recommendedName>
</protein>
<evidence type="ECO:0008006" key="3">
    <source>
        <dbReference type="Google" id="ProtNLM"/>
    </source>
</evidence>
<keyword evidence="2" id="KW-1185">Reference proteome</keyword>
<accession>A0ABW4YYG9</accession>